<evidence type="ECO:0000256" key="15">
    <source>
        <dbReference type="PROSITE-ProRule" id="PRU00560"/>
    </source>
</evidence>
<dbReference type="Gene3D" id="1.10.10.160">
    <property type="match status" value="1"/>
</dbReference>
<name>A0A9X1NLW6_9ACTN</name>
<dbReference type="PROSITE" id="PS51198">
    <property type="entry name" value="UVRD_HELICASE_ATP_BIND"/>
    <property type="match status" value="1"/>
</dbReference>
<dbReference type="InterPro" id="IPR014017">
    <property type="entry name" value="DNA_helicase_UvrD-like_C"/>
</dbReference>
<dbReference type="InterPro" id="IPR011604">
    <property type="entry name" value="PDDEXK-like_dom_sf"/>
</dbReference>
<comment type="similarity">
    <text evidence="1">Belongs to the helicase family. UvrD subfamily.</text>
</comment>
<evidence type="ECO:0000313" key="19">
    <source>
        <dbReference type="EMBL" id="MCD5315483.1"/>
    </source>
</evidence>
<evidence type="ECO:0000256" key="12">
    <source>
        <dbReference type="ARBA" id="ARBA00034617"/>
    </source>
</evidence>
<dbReference type="Pfam" id="PF13361">
    <property type="entry name" value="UvrD_C"/>
    <property type="match status" value="1"/>
</dbReference>
<dbReference type="SUPFAM" id="SSF52540">
    <property type="entry name" value="P-loop containing nucleoside triphosphate hydrolases"/>
    <property type="match status" value="1"/>
</dbReference>
<evidence type="ECO:0000259" key="17">
    <source>
        <dbReference type="PROSITE" id="PS51198"/>
    </source>
</evidence>
<reference evidence="19" key="1">
    <citation type="submission" date="2021-11" db="EMBL/GenBank/DDBJ databases">
        <title>Streptomyces corallinus and Kineosporia corallina sp. nov., two new coral-derived marine actinobacteria.</title>
        <authorList>
            <person name="Buangrab K."/>
            <person name="Sutthacheep M."/>
            <person name="Yeemin T."/>
            <person name="Harunari E."/>
            <person name="Igarashi Y."/>
            <person name="Sripreechasak P."/>
            <person name="Kanchanasin P."/>
            <person name="Tanasupawat S."/>
            <person name="Phongsopitanun W."/>
        </authorList>
    </citation>
    <scope>NUCLEOTIDE SEQUENCE</scope>
    <source>
        <strain evidence="19">JCM 31032</strain>
    </source>
</reference>
<keyword evidence="7" id="KW-0269">Exonuclease</keyword>
<keyword evidence="20" id="KW-1185">Reference proteome</keyword>
<keyword evidence="8 15" id="KW-0067">ATP-binding</keyword>
<gene>
    <name evidence="19" type="ORF">LR394_31760</name>
</gene>
<evidence type="ECO:0000256" key="2">
    <source>
        <dbReference type="ARBA" id="ARBA00022722"/>
    </source>
</evidence>
<evidence type="ECO:0000256" key="4">
    <source>
        <dbReference type="ARBA" id="ARBA00022763"/>
    </source>
</evidence>
<evidence type="ECO:0000313" key="20">
    <source>
        <dbReference type="Proteomes" id="UP001138997"/>
    </source>
</evidence>
<evidence type="ECO:0000256" key="6">
    <source>
        <dbReference type="ARBA" id="ARBA00022806"/>
    </source>
</evidence>
<evidence type="ECO:0000256" key="3">
    <source>
        <dbReference type="ARBA" id="ARBA00022741"/>
    </source>
</evidence>
<dbReference type="InterPro" id="IPR038726">
    <property type="entry name" value="PDDEXK_AddAB-type"/>
</dbReference>
<feature type="compositionally biased region" description="Basic and acidic residues" evidence="16">
    <location>
        <begin position="1023"/>
        <end position="1033"/>
    </location>
</feature>
<evidence type="ECO:0000256" key="9">
    <source>
        <dbReference type="ARBA" id="ARBA00023125"/>
    </source>
</evidence>
<protein>
    <recommendedName>
        <fullName evidence="13">DNA 3'-5' helicase</fullName>
        <ecNumber evidence="13">5.6.2.4</ecNumber>
    </recommendedName>
</protein>
<evidence type="ECO:0000256" key="14">
    <source>
        <dbReference type="ARBA" id="ARBA00048988"/>
    </source>
</evidence>
<dbReference type="Gene3D" id="3.90.320.10">
    <property type="match status" value="1"/>
</dbReference>
<evidence type="ECO:0000259" key="18">
    <source>
        <dbReference type="PROSITE" id="PS51217"/>
    </source>
</evidence>
<dbReference type="Proteomes" id="UP001138997">
    <property type="component" value="Unassembled WGS sequence"/>
</dbReference>
<keyword evidence="5 15" id="KW-0378">Hydrolase</keyword>
<comment type="catalytic activity">
    <reaction evidence="14">
        <text>ATP + H2O = ADP + phosphate + H(+)</text>
        <dbReference type="Rhea" id="RHEA:13065"/>
        <dbReference type="ChEBI" id="CHEBI:15377"/>
        <dbReference type="ChEBI" id="CHEBI:15378"/>
        <dbReference type="ChEBI" id="CHEBI:30616"/>
        <dbReference type="ChEBI" id="CHEBI:43474"/>
        <dbReference type="ChEBI" id="CHEBI:456216"/>
        <dbReference type="EC" id="5.6.2.4"/>
    </reaction>
</comment>
<dbReference type="AlphaFoldDB" id="A0A9X1NLW6"/>
<dbReference type="GO" id="GO:0000725">
    <property type="term" value="P:recombinational repair"/>
    <property type="evidence" value="ECO:0007669"/>
    <property type="project" value="TreeGrafter"/>
</dbReference>
<keyword evidence="3 15" id="KW-0547">Nucleotide-binding</keyword>
<evidence type="ECO:0000256" key="7">
    <source>
        <dbReference type="ARBA" id="ARBA00022839"/>
    </source>
</evidence>
<feature type="domain" description="UvrD-like helicase ATP-binding" evidence="17">
    <location>
        <begin position="30"/>
        <end position="334"/>
    </location>
</feature>
<evidence type="ECO:0000256" key="10">
    <source>
        <dbReference type="ARBA" id="ARBA00023204"/>
    </source>
</evidence>
<dbReference type="Gene3D" id="3.40.50.300">
    <property type="entry name" value="P-loop containing nucleotide triphosphate hydrolases"/>
    <property type="match status" value="3"/>
</dbReference>
<evidence type="ECO:0000256" key="11">
    <source>
        <dbReference type="ARBA" id="ARBA00023235"/>
    </source>
</evidence>
<dbReference type="GO" id="GO:0005524">
    <property type="term" value="F:ATP binding"/>
    <property type="evidence" value="ECO:0007669"/>
    <property type="project" value="UniProtKB-UniRule"/>
</dbReference>
<dbReference type="PROSITE" id="PS51217">
    <property type="entry name" value="UVRD_HELICASE_CTER"/>
    <property type="match status" value="1"/>
</dbReference>
<proteinExistence type="inferred from homology"/>
<feature type="domain" description="UvrD-like helicase C-terminal" evidence="18">
    <location>
        <begin position="335"/>
        <end position="638"/>
    </location>
</feature>
<keyword evidence="9" id="KW-0238">DNA-binding</keyword>
<accession>A0A9X1NLW6</accession>
<dbReference type="GO" id="GO:0043138">
    <property type="term" value="F:3'-5' DNA helicase activity"/>
    <property type="evidence" value="ECO:0007669"/>
    <property type="project" value="UniProtKB-EC"/>
</dbReference>
<dbReference type="Pfam" id="PF12705">
    <property type="entry name" value="PDDEXK_1"/>
    <property type="match status" value="1"/>
</dbReference>
<organism evidence="19 20">
    <name type="scientific">Kineosporia babensis</name>
    <dbReference type="NCBI Taxonomy" id="499548"/>
    <lineage>
        <taxon>Bacteria</taxon>
        <taxon>Bacillati</taxon>
        <taxon>Actinomycetota</taxon>
        <taxon>Actinomycetes</taxon>
        <taxon>Kineosporiales</taxon>
        <taxon>Kineosporiaceae</taxon>
        <taxon>Kineosporia</taxon>
    </lineage>
</organism>
<comment type="catalytic activity">
    <reaction evidence="12">
        <text>Couples ATP hydrolysis with the unwinding of duplex DNA by translocating in the 3'-5' direction.</text>
        <dbReference type="EC" id="5.6.2.4"/>
    </reaction>
</comment>
<keyword evidence="2" id="KW-0540">Nuclease</keyword>
<keyword evidence="6 15" id="KW-0347">Helicase</keyword>
<keyword evidence="10" id="KW-0234">DNA repair</keyword>
<evidence type="ECO:0000256" key="8">
    <source>
        <dbReference type="ARBA" id="ARBA00022840"/>
    </source>
</evidence>
<dbReference type="InterPro" id="IPR014016">
    <property type="entry name" value="UvrD-like_ATP-bd"/>
</dbReference>
<sequence>MTIATRERHTGGPAVRLVGPSEGPAELLVPDQAQAQLVARRQGSGPVVVFGAPGTGKTAMLIEAVAARVERDGLWPGSVLAIAPTRLASARLRERLSARIGGTVQEPISRTPHSYAFGLLHRAMAFDGIPSPRLISGPEQDRMLADLLAGHAEGQGRAPSWPDATGEEIRQLRGFRDELRDLLMRAVERGLTPEDLRRLGRQQGRPDWAAAAEVMSEYLDVTALSTPGAYDPAGIVDAAAELLLSDEDLLDAERARRRLIVVDDAHELTVAAEHLLRLVSGSGRDIILAGDPDSATQTFRGARPGGLADAVHKFTHTDGSSAEVITLRTVHRHGAELRGVAGRVVERIGAAGKAVHRAVTATGPATASIEVEVFASPAREGAYIAQYLRRLHLEQRVPWQQMAVVVRSTKATSSLRRALGASGVPVAIPTAEVPVRDEIAVVPLRLALRCALRPGELTAEVAGDLLTSPVGGADAIAVRRLRQSLRSEEIAGGGGRASDALLVEALAEPARLAALEPRISAPARRVATVLAAGREAAARPEASPETVLWEIWDKTGLALAWRRTALSGGVAGTRADRDLDAVMALFEAAARFTDRFPGADAQAFLDFLEAQDVPADTLAERAPTDEAVALVTATGAAGLEWDVVAVAGVQEGVWPDLRLRDSLLGGQRLADAVDGRGDEGFVAQRKAIQDDELRLFHVAVSRPRRHLLVTAVRSEEVMPSTFLDLVDPEAVSGEQEVRPLAEVPRMMTLPALVAQLRAVVVDHRAGSSRREGAARQLARLALAGVPGADPAEWYGLAPVSVEGPLRPPHTLVRVSPSQVESFDRCSLRWLLGASGGRRPSSTAQGLGELVHELAEQVPDGNLIRLRTLLNERWSRLGLGSGWVAETERARAEGMVAKLAEYAAAAKKAGRSLVAVEQTVTVDVGRARISGKVDRLERDADGRLVVIDLKTGKSAPSRAELARHAQLGVYQVTIEEGGFARAVAKAGLLPAASDVAGSDAAGPQEAGLEPGGQDQLGLELPGSDQRDQAGPERRASGGAMLVQLGTKNKSVSVQSQVPLAKDSEPSWAQDLVKNTAEGMAAGQFPAKSNNMCQVCDVRRTCPLQNEGRQVGQ</sequence>
<evidence type="ECO:0000256" key="5">
    <source>
        <dbReference type="ARBA" id="ARBA00022801"/>
    </source>
</evidence>
<dbReference type="GO" id="GO:0003677">
    <property type="term" value="F:DNA binding"/>
    <property type="evidence" value="ECO:0007669"/>
    <property type="project" value="UniProtKB-KW"/>
</dbReference>
<dbReference type="RefSeq" id="WP_231448304.1">
    <property type="nucleotide sequence ID" value="NZ_JAJOMB010000022.1"/>
</dbReference>
<dbReference type="GO" id="GO:0033202">
    <property type="term" value="C:DNA helicase complex"/>
    <property type="evidence" value="ECO:0007669"/>
    <property type="project" value="TreeGrafter"/>
</dbReference>
<feature type="region of interest" description="Disordered" evidence="16">
    <location>
        <begin position="994"/>
        <end position="1033"/>
    </location>
</feature>
<evidence type="ECO:0000256" key="16">
    <source>
        <dbReference type="SAM" id="MobiDB-lite"/>
    </source>
</evidence>
<dbReference type="InterPro" id="IPR027417">
    <property type="entry name" value="P-loop_NTPase"/>
</dbReference>
<dbReference type="PANTHER" id="PTHR11070">
    <property type="entry name" value="UVRD / RECB / PCRA DNA HELICASE FAMILY MEMBER"/>
    <property type="match status" value="1"/>
</dbReference>
<dbReference type="GO" id="GO:0004527">
    <property type="term" value="F:exonuclease activity"/>
    <property type="evidence" value="ECO:0007669"/>
    <property type="project" value="UniProtKB-KW"/>
</dbReference>
<dbReference type="InterPro" id="IPR013986">
    <property type="entry name" value="DExx_box_DNA_helicase_dom_sf"/>
</dbReference>
<keyword evidence="11" id="KW-0413">Isomerase</keyword>
<keyword evidence="4" id="KW-0227">DNA damage</keyword>
<dbReference type="EMBL" id="JAJOMB010000022">
    <property type="protein sequence ID" value="MCD5315483.1"/>
    <property type="molecule type" value="Genomic_DNA"/>
</dbReference>
<dbReference type="Pfam" id="PF00580">
    <property type="entry name" value="UvrD-helicase"/>
    <property type="match status" value="1"/>
</dbReference>
<dbReference type="PANTHER" id="PTHR11070:SF59">
    <property type="entry name" value="DNA 3'-5' HELICASE"/>
    <property type="match status" value="1"/>
</dbReference>
<feature type="binding site" evidence="15">
    <location>
        <begin position="51"/>
        <end position="58"/>
    </location>
    <ligand>
        <name>ATP</name>
        <dbReference type="ChEBI" id="CHEBI:30616"/>
    </ligand>
</feature>
<evidence type="ECO:0000256" key="13">
    <source>
        <dbReference type="ARBA" id="ARBA00034808"/>
    </source>
</evidence>
<dbReference type="EC" id="5.6.2.4" evidence="13"/>
<comment type="caution">
    <text evidence="19">The sequence shown here is derived from an EMBL/GenBank/DDBJ whole genome shotgun (WGS) entry which is preliminary data.</text>
</comment>
<dbReference type="GO" id="GO:0005829">
    <property type="term" value="C:cytosol"/>
    <property type="evidence" value="ECO:0007669"/>
    <property type="project" value="TreeGrafter"/>
</dbReference>
<evidence type="ECO:0000256" key="1">
    <source>
        <dbReference type="ARBA" id="ARBA00009922"/>
    </source>
</evidence>
<dbReference type="InterPro" id="IPR000212">
    <property type="entry name" value="DNA_helicase_UvrD/REP"/>
</dbReference>